<organism evidence="9 10">
    <name type="scientific">Bariatricus massiliensis</name>
    <dbReference type="NCBI Taxonomy" id="1745713"/>
    <lineage>
        <taxon>Bacteria</taxon>
        <taxon>Bacillati</taxon>
        <taxon>Bacillota</taxon>
        <taxon>Clostridia</taxon>
        <taxon>Lachnospirales</taxon>
        <taxon>Lachnospiraceae</taxon>
        <taxon>Bariatricus</taxon>
    </lineage>
</organism>
<feature type="transmembrane region" description="Helical" evidence="8">
    <location>
        <begin position="169"/>
        <end position="189"/>
    </location>
</feature>
<dbReference type="Pfam" id="PF02508">
    <property type="entry name" value="Rnf-Nqr"/>
    <property type="match status" value="1"/>
</dbReference>
<evidence type="ECO:0000313" key="9">
    <source>
        <dbReference type="EMBL" id="MCB7385890.1"/>
    </source>
</evidence>
<evidence type="ECO:0000313" key="10">
    <source>
        <dbReference type="Proteomes" id="UP001299546"/>
    </source>
</evidence>
<evidence type="ECO:0000256" key="7">
    <source>
        <dbReference type="ARBA" id="ARBA00023136"/>
    </source>
</evidence>
<feature type="transmembrane region" description="Helical" evidence="8">
    <location>
        <begin position="127"/>
        <end position="149"/>
    </location>
</feature>
<dbReference type="Proteomes" id="UP001299546">
    <property type="component" value="Unassembled WGS sequence"/>
</dbReference>
<dbReference type="InterPro" id="IPR003667">
    <property type="entry name" value="NqrDE/RnfAE"/>
</dbReference>
<comment type="subcellular location">
    <subcellularLocation>
        <location evidence="8">Cell membrane</location>
        <topology evidence="8">Multi-pass membrane protein</topology>
    </subcellularLocation>
    <subcellularLocation>
        <location evidence="1">Endomembrane system</location>
        <topology evidence="1">Multi-pass membrane protein</topology>
    </subcellularLocation>
</comment>
<evidence type="ECO:0000256" key="5">
    <source>
        <dbReference type="ARBA" id="ARBA00022982"/>
    </source>
</evidence>
<keyword evidence="8" id="KW-1003">Cell membrane</keyword>
<keyword evidence="3 8" id="KW-0812">Transmembrane</keyword>
<dbReference type="NCBIfam" id="TIGR01948">
    <property type="entry name" value="rnfE"/>
    <property type="match status" value="1"/>
</dbReference>
<keyword evidence="7 8" id="KW-0472">Membrane</keyword>
<proteinExistence type="inferred from homology"/>
<evidence type="ECO:0000256" key="1">
    <source>
        <dbReference type="ARBA" id="ARBA00004127"/>
    </source>
</evidence>
<comment type="function">
    <text evidence="8">Part of a membrane-bound complex that couples electron transfer with translocation of ions across the membrane.</text>
</comment>
<keyword evidence="6 8" id="KW-1133">Transmembrane helix</keyword>
<keyword evidence="4 8" id="KW-1278">Translocase</keyword>
<dbReference type="InterPro" id="IPR006058">
    <property type="entry name" value="2Fe2S_fd_BS"/>
</dbReference>
<evidence type="ECO:0000256" key="8">
    <source>
        <dbReference type="HAMAP-Rule" id="MF_00478"/>
    </source>
</evidence>
<comment type="subunit">
    <text evidence="8">The complex is composed of six subunits: RnfA, RnfB, RnfC, RnfD, RnfE and RnfG.</text>
</comment>
<dbReference type="PANTHER" id="PTHR30586:SF0">
    <property type="entry name" value="ION-TRANSLOCATING OXIDOREDUCTASE COMPLEX SUBUNIT E"/>
    <property type="match status" value="1"/>
</dbReference>
<protein>
    <recommendedName>
        <fullName evidence="8">Ion-translocating oxidoreductase complex subunit E</fullName>
        <ecNumber evidence="8">7.-.-.-</ecNumber>
    </recommendedName>
    <alternativeName>
        <fullName evidence="8">Rnf electron transport complex subunit E</fullName>
    </alternativeName>
</protein>
<keyword evidence="2 8" id="KW-0813">Transport</keyword>
<keyword evidence="5 8" id="KW-0249">Electron transport</keyword>
<dbReference type="PIRSF" id="PIRSF006102">
    <property type="entry name" value="NQR_DE"/>
    <property type="match status" value="1"/>
</dbReference>
<dbReference type="EMBL" id="JAJCIS010000001">
    <property type="protein sequence ID" value="MCB7385890.1"/>
    <property type="molecule type" value="Genomic_DNA"/>
</dbReference>
<comment type="caution">
    <text evidence="9">The sequence shown here is derived from an EMBL/GenBank/DDBJ whole genome shotgun (WGS) entry which is preliminary data.</text>
</comment>
<gene>
    <name evidence="8" type="primary">rnfE</name>
    <name evidence="9" type="ORF">LIZ65_01205</name>
</gene>
<dbReference type="PANTHER" id="PTHR30586">
    <property type="entry name" value="ELECTRON TRANSPORT COMPLEX PROTEIN RNFE"/>
    <property type="match status" value="1"/>
</dbReference>
<feature type="transmembrane region" description="Helical" evidence="8">
    <location>
        <begin position="67"/>
        <end position="87"/>
    </location>
</feature>
<dbReference type="RefSeq" id="WP_066731877.1">
    <property type="nucleotide sequence ID" value="NZ_JAJCIQ010000001.1"/>
</dbReference>
<evidence type="ECO:0000256" key="2">
    <source>
        <dbReference type="ARBA" id="ARBA00022448"/>
    </source>
</evidence>
<feature type="transmembrane region" description="Helical" evidence="8">
    <location>
        <begin position="29"/>
        <end position="55"/>
    </location>
</feature>
<dbReference type="InterPro" id="IPR010968">
    <property type="entry name" value="RnfE"/>
</dbReference>
<sequence length="233" mass="24871">MSKYTERLYNGIIKENPTFVMMLGMCPTLAVTTSAINGIGMGLSTTVVLVLSNMLISMLRKIIPDSVRMPAFIVVVASFVTMVQFLLQGFVPSLYSSLGIYIPLIVVNCIILGRAESYASKNPVMPSIFDGIGMGLGFTFGLTCIGVVRELIGAGKVFGLQIMPDAYEPVTIFILAPGAFLVLAFLVAARNKIMNNMEKKGKEVVRAKGCAEGGCGSCSGCDGKVFPTGQEKE</sequence>
<dbReference type="EC" id="7.-.-.-" evidence="8"/>
<dbReference type="PROSITE" id="PS00197">
    <property type="entry name" value="2FE2S_FER_1"/>
    <property type="match status" value="1"/>
</dbReference>
<feature type="transmembrane region" description="Helical" evidence="8">
    <location>
        <begin position="93"/>
        <end position="115"/>
    </location>
</feature>
<dbReference type="NCBIfam" id="NF009070">
    <property type="entry name" value="PRK12405.1"/>
    <property type="match status" value="1"/>
</dbReference>
<reference evidence="9 10" key="1">
    <citation type="submission" date="2021-10" db="EMBL/GenBank/DDBJ databases">
        <title>Collection of gut derived symbiotic bacterial strains cultured from healthy donors.</title>
        <authorList>
            <person name="Lin H."/>
            <person name="Littmann E."/>
            <person name="Kohout C."/>
            <person name="Pamer E.G."/>
        </authorList>
    </citation>
    <scope>NUCLEOTIDE SEQUENCE [LARGE SCALE GENOMIC DNA]</scope>
    <source>
        <strain evidence="9 10">DFI.1.165</strain>
    </source>
</reference>
<evidence type="ECO:0000256" key="3">
    <source>
        <dbReference type="ARBA" id="ARBA00022692"/>
    </source>
</evidence>
<name>A0ABS8DBU6_9FIRM</name>
<keyword evidence="10" id="KW-1185">Reference proteome</keyword>
<comment type="similarity">
    <text evidence="8">Belongs to the NqrDE/RnfAE family.</text>
</comment>
<evidence type="ECO:0000256" key="4">
    <source>
        <dbReference type="ARBA" id="ARBA00022967"/>
    </source>
</evidence>
<accession>A0ABS8DBU6</accession>
<dbReference type="HAMAP" id="MF_00478">
    <property type="entry name" value="RsxE_RnfE"/>
    <property type="match status" value="1"/>
</dbReference>
<evidence type="ECO:0000256" key="6">
    <source>
        <dbReference type="ARBA" id="ARBA00022989"/>
    </source>
</evidence>